<dbReference type="OrthoDB" id="4062651at2759"/>
<evidence type="ECO:0000256" key="3">
    <source>
        <dbReference type="ARBA" id="ARBA00022527"/>
    </source>
</evidence>
<evidence type="ECO:0000256" key="7">
    <source>
        <dbReference type="ARBA" id="ARBA00022741"/>
    </source>
</evidence>
<dbReference type="FunFam" id="3.30.200.20:FF:000178">
    <property type="entry name" value="serine/threonine-protein kinase PBS1-like"/>
    <property type="match status" value="1"/>
</dbReference>
<evidence type="ECO:0000259" key="17">
    <source>
        <dbReference type="PROSITE" id="PS50011"/>
    </source>
</evidence>
<reference evidence="18" key="1">
    <citation type="journal article" date="2016" name="Nat. Genet.">
        <title>A high-quality carrot genome assembly provides new insights into carotenoid accumulation and asterid genome evolution.</title>
        <authorList>
            <person name="Iorizzo M."/>
            <person name="Ellison S."/>
            <person name="Senalik D."/>
            <person name="Zeng P."/>
            <person name="Satapoomin P."/>
            <person name="Huang J."/>
            <person name="Bowman M."/>
            <person name="Iovene M."/>
            <person name="Sanseverino W."/>
            <person name="Cavagnaro P."/>
            <person name="Yildiz M."/>
            <person name="Macko-Podgorni A."/>
            <person name="Moranska E."/>
            <person name="Grzebelus E."/>
            <person name="Grzebelus D."/>
            <person name="Ashrafi H."/>
            <person name="Zheng Z."/>
            <person name="Cheng S."/>
            <person name="Spooner D."/>
            <person name="Van Deynze A."/>
            <person name="Simon P."/>
        </authorList>
    </citation>
    <scope>NUCLEOTIDE SEQUENCE [LARGE SCALE GENOMIC DNA]</scope>
    <source>
        <tissue evidence="18">Leaf</tissue>
    </source>
</reference>
<dbReference type="STRING" id="79200.A0A166J6F5"/>
<evidence type="ECO:0000256" key="4">
    <source>
        <dbReference type="ARBA" id="ARBA00022679"/>
    </source>
</evidence>
<dbReference type="InterPro" id="IPR000719">
    <property type="entry name" value="Prot_kinase_dom"/>
</dbReference>
<keyword evidence="12" id="KW-0325">Glycoprotein</keyword>
<dbReference type="InterPro" id="IPR011009">
    <property type="entry name" value="Kinase-like_dom_sf"/>
</dbReference>
<dbReference type="EMBL" id="LNRQ01000001">
    <property type="protein sequence ID" value="KZN11845.1"/>
    <property type="molecule type" value="Genomic_DNA"/>
</dbReference>
<evidence type="ECO:0000256" key="6">
    <source>
        <dbReference type="ARBA" id="ARBA00022729"/>
    </source>
</evidence>
<keyword evidence="9 15" id="KW-0067">ATP-binding</keyword>
<dbReference type="GO" id="GO:0030247">
    <property type="term" value="F:polysaccharide binding"/>
    <property type="evidence" value="ECO:0007669"/>
    <property type="project" value="InterPro"/>
</dbReference>
<feature type="signal peptide" evidence="16">
    <location>
        <begin position="1"/>
        <end position="23"/>
    </location>
</feature>
<gene>
    <name evidence="18" type="ORF">DCAR_004501</name>
</gene>
<dbReference type="PROSITE" id="PS00108">
    <property type="entry name" value="PROTEIN_KINASE_ST"/>
    <property type="match status" value="1"/>
</dbReference>
<keyword evidence="5" id="KW-0812">Transmembrane</keyword>
<evidence type="ECO:0000256" key="13">
    <source>
        <dbReference type="ARBA" id="ARBA00047899"/>
    </source>
</evidence>
<dbReference type="CDD" id="cd14066">
    <property type="entry name" value="STKc_IRAK"/>
    <property type="match status" value="1"/>
</dbReference>
<dbReference type="PANTHER" id="PTHR27009">
    <property type="entry name" value="RUST RESISTANCE KINASE LR10-RELATED"/>
    <property type="match status" value="1"/>
</dbReference>
<dbReference type="KEGG" id="dcr:108220224"/>
<accession>A0A166J6F5</accession>
<evidence type="ECO:0000256" key="1">
    <source>
        <dbReference type="ARBA" id="ARBA00004479"/>
    </source>
</evidence>
<keyword evidence="11" id="KW-0472">Membrane</keyword>
<organism evidence="18">
    <name type="scientific">Daucus carota subsp. sativus</name>
    <name type="common">Carrot</name>
    <dbReference type="NCBI Taxonomy" id="79200"/>
    <lineage>
        <taxon>Eukaryota</taxon>
        <taxon>Viridiplantae</taxon>
        <taxon>Streptophyta</taxon>
        <taxon>Embryophyta</taxon>
        <taxon>Tracheophyta</taxon>
        <taxon>Spermatophyta</taxon>
        <taxon>Magnoliopsida</taxon>
        <taxon>eudicotyledons</taxon>
        <taxon>Gunneridae</taxon>
        <taxon>Pentapetalae</taxon>
        <taxon>asterids</taxon>
        <taxon>campanulids</taxon>
        <taxon>Apiales</taxon>
        <taxon>Apiaceae</taxon>
        <taxon>Apioideae</taxon>
        <taxon>Scandiceae</taxon>
        <taxon>Daucinae</taxon>
        <taxon>Daucus</taxon>
        <taxon>Daucus sect. Daucus</taxon>
    </lineage>
</organism>
<evidence type="ECO:0000256" key="15">
    <source>
        <dbReference type="PROSITE-ProRule" id="PRU10141"/>
    </source>
</evidence>
<evidence type="ECO:0000256" key="16">
    <source>
        <dbReference type="SAM" id="SignalP"/>
    </source>
</evidence>
<dbReference type="SUPFAM" id="SSF56112">
    <property type="entry name" value="Protein kinase-like (PK-like)"/>
    <property type="match status" value="1"/>
</dbReference>
<keyword evidence="4" id="KW-0808">Transferase</keyword>
<comment type="catalytic activity">
    <reaction evidence="14">
        <text>L-seryl-[protein] + ATP = O-phospho-L-seryl-[protein] + ADP + H(+)</text>
        <dbReference type="Rhea" id="RHEA:17989"/>
        <dbReference type="Rhea" id="RHEA-COMP:9863"/>
        <dbReference type="Rhea" id="RHEA-COMP:11604"/>
        <dbReference type="ChEBI" id="CHEBI:15378"/>
        <dbReference type="ChEBI" id="CHEBI:29999"/>
        <dbReference type="ChEBI" id="CHEBI:30616"/>
        <dbReference type="ChEBI" id="CHEBI:83421"/>
        <dbReference type="ChEBI" id="CHEBI:456216"/>
        <dbReference type="EC" id="2.7.11.1"/>
    </reaction>
</comment>
<dbReference type="InterPro" id="IPR045874">
    <property type="entry name" value="LRK10/LRL21-25-like"/>
</dbReference>
<feature type="domain" description="Protein kinase" evidence="17">
    <location>
        <begin position="327"/>
        <end position="617"/>
    </location>
</feature>
<dbReference type="Pfam" id="PF14380">
    <property type="entry name" value="WAK_assoc"/>
    <property type="match status" value="1"/>
</dbReference>
<keyword evidence="6 16" id="KW-0732">Signal</keyword>
<sequence length="645" mass="72208">MRSALLCCMLVICFHFLPFETFCQEDKQFEECKKASYCGNQTIRFPFYTEDIPEFCGFPGFNLTCLNNQVLLLNISEAQYRISQIFYSNYSFRVSNVLSSRSGFCSLNKIRDLSLPTDHRFELYGTTNLTLLSNCTSEFARIFSGSKVGCDAGENDTDWVIAMKGKDSGLKYATKECKTVTVAPVLDYTEDSTNFLKLIRDGFDLKWVAADCSDCEDSGGYCGFEGRSVNKFKCFCKDRPHSRSCKPTLAGNNTRLKIGIATGVAGGSILLILALVINHRRLKATHNLSLSPHNASSYPRDVEAFIRLYGSSIPQRFRYSTLKKVTNSFKDELGKGGYGNVYRGRLADGRVVAVKVLKEAKGNGEEFINEVASIGRTSHVNVVTLLGFCYERKRRALIYEFMPNGSLEKFIYDTTPSSEGQQHLGWEKLYSIAIGIARGLEYLHRGCNTRILHFDIKPHNILLDENFRPKISDFGLAKLYTTDESIVSSLLQARGTIGYIAPEVTSRNFGPVSHKSDVYSYGMMILEMVGGRKNVNASADHTSEIYYPCWLYKRIQNDDVLNLANEISAEENEIARKMVIVGLWCIQIYPSQRPSISKVIEMLEGRTALEIPPRPYLCSVPTSPSNSQRDLVFCSSSGTEAASSA</sequence>
<dbReference type="Pfam" id="PF00069">
    <property type="entry name" value="Pkinase"/>
    <property type="match status" value="1"/>
</dbReference>
<dbReference type="PROSITE" id="PS00107">
    <property type="entry name" value="PROTEIN_KINASE_ATP"/>
    <property type="match status" value="1"/>
</dbReference>
<dbReference type="Gene3D" id="3.30.200.20">
    <property type="entry name" value="Phosphorylase Kinase, domain 1"/>
    <property type="match status" value="1"/>
</dbReference>
<dbReference type="EC" id="2.7.11.1" evidence="2"/>
<feature type="chain" id="PRO_5007875673" description="non-specific serine/threonine protein kinase" evidence="16">
    <location>
        <begin position="24"/>
        <end position="645"/>
    </location>
</feature>
<evidence type="ECO:0000256" key="11">
    <source>
        <dbReference type="ARBA" id="ARBA00023136"/>
    </source>
</evidence>
<feature type="binding site" evidence="15">
    <location>
        <position position="355"/>
    </location>
    <ligand>
        <name>ATP</name>
        <dbReference type="ChEBI" id="CHEBI:30616"/>
    </ligand>
</feature>
<keyword evidence="10" id="KW-1133">Transmembrane helix</keyword>
<evidence type="ECO:0000256" key="14">
    <source>
        <dbReference type="ARBA" id="ARBA00048679"/>
    </source>
</evidence>
<dbReference type="InterPro" id="IPR032872">
    <property type="entry name" value="WAK_assoc_C"/>
</dbReference>
<dbReference type="AlphaFoldDB" id="A0A166J6F5"/>
<comment type="subcellular location">
    <subcellularLocation>
        <location evidence="1">Membrane</location>
        <topology evidence="1">Single-pass type I membrane protein</topology>
    </subcellularLocation>
</comment>
<dbReference type="OMA" id="YCGYQEL"/>
<evidence type="ECO:0000313" key="18">
    <source>
        <dbReference type="EMBL" id="KZN11845.1"/>
    </source>
</evidence>
<keyword evidence="3" id="KW-0723">Serine/threonine-protein kinase</keyword>
<comment type="catalytic activity">
    <reaction evidence="13">
        <text>L-threonyl-[protein] + ATP = O-phospho-L-threonyl-[protein] + ADP + H(+)</text>
        <dbReference type="Rhea" id="RHEA:46608"/>
        <dbReference type="Rhea" id="RHEA-COMP:11060"/>
        <dbReference type="Rhea" id="RHEA-COMP:11605"/>
        <dbReference type="ChEBI" id="CHEBI:15378"/>
        <dbReference type="ChEBI" id="CHEBI:30013"/>
        <dbReference type="ChEBI" id="CHEBI:30616"/>
        <dbReference type="ChEBI" id="CHEBI:61977"/>
        <dbReference type="ChEBI" id="CHEBI:456216"/>
        <dbReference type="EC" id="2.7.11.1"/>
    </reaction>
</comment>
<evidence type="ECO:0000256" key="10">
    <source>
        <dbReference type="ARBA" id="ARBA00022989"/>
    </source>
</evidence>
<dbReference type="SMART" id="SM00220">
    <property type="entry name" value="S_TKc"/>
    <property type="match status" value="1"/>
</dbReference>
<dbReference type="Gramene" id="KZN11845">
    <property type="protein sequence ID" value="KZN11845"/>
    <property type="gene ID" value="DCAR_004501"/>
</dbReference>
<dbReference type="PROSITE" id="PS50011">
    <property type="entry name" value="PROTEIN_KINASE_DOM"/>
    <property type="match status" value="1"/>
</dbReference>
<protein>
    <recommendedName>
        <fullName evidence="2">non-specific serine/threonine protein kinase</fullName>
        <ecNumber evidence="2">2.7.11.1</ecNumber>
    </recommendedName>
</protein>
<dbReference type="Gene3D" id="1.10.510.10">
    <property type="entry name" value="Transferase(Phosphotransferase) domain 1"/>
    <property type="match status" value="1"/>
</dbReference>
<evidence type="ECO:0000256" key="2">
    <source>
        <dbReference type="ARBA" id="ARBA00012513"/>
    </source>
</evidence>
<evidence type="ECO:0000256" key="12">
    <source>
        <dbReference type="ARBA" id="ARBA00023180"/>
    </source>
</evidence>
<dbReference type="GO" id="GO:0016020">
    <property type="term" value="C:membrane"/>
    <property type="evidence" value="ECO:0007669"/>
    <property type="project" value="UniProtKB-SubCell"/>
</dbReference>
<dbReference type="InterPro" id="IPR025287">
    <property type="entry name" value="WAK_GUB"/>
</dbReference>
<evidence type="ECO:0000256" key="8">
    <source>
        <dbReference type="ARBA" id="ARBA00022777"/>
    </source>
</evidence>
<keyword evidence="8" id="KW-0418">Kinase</keyword>
<evidence type="ECO:0000256" key="9">
    <source>
        <dbReference type="ARBA" id="ARBA00022840"/>
    </source>
</evidence>
<dbReference type="InterPro" id="IPR017441">
    <property type="entry name" value="Protein_kinase_ATP_BS"/>
</dbReference>
<name>A0A166J6F5_DAUCS</name>
<comment type="caution">
    <text evidence="18">The sequence shown here is derived from an EMBL/GenBank/DDBJ whole genome shotgun (WGS) entry which is preliminary data.</text>
</comment>
<dbReference type="FunFam" id="1.10.510.10:FF:000590">
    <property type="entry name" value="PR5-like receptor kinase"/>
    <property type="match status" value="1"/>
</dbReference>
<dbReference type="Pfam" id="PF13947">
    <property type="entry name" value="GUB_WAK_bind"/>
    <property type="match status" value="1"/>
</dbReference>
<proteinExistence type="predicted"/>
<evidence type="ECO:0000256" key="5">
    <source>
        <dbReference type="ARBA" id="ARBA00022692"/>
    </source>
</evidence>
<dbReference type="GO" id="GO:0004674">
    <property type="term" value="F:protein serine/threonine kinase activity"/>
    <property type="evidence" value="ECO:0007669"/>
    <property type="project" value="UniProtKB-KW"/>
</dbReference>
<dbReference type="GO" id="GO:0005524">
    <property type="term" value="F:ATP binding"/>
    <property type="evidence" value="ECO:0007669"/>
    <property type="project" value="UniProtKB-UniRule"/>
</dbReference>
<keyword evidence="7 15" id="KW-0547">Nucleotide-binding</keyword>
<dbReference type="InterPro" id="IPR008271">
    <property type="entry name" value="Ser/Thr_kinase_AS"/>
</dbReference>